<evidence type="ECO:0000313" key="3">
    <source>
        <dbReference type="Proteomes" id="UP000269493"/>
    </source>
</evidence>
<gene>
    <name evidence="2" type="ORF">BC742_2329</name>
</gene>
<keyword evidence="1" id="KW-1133">Transmembrane helix</keyword>
<sequence length="80" mass="9581">MTLINNKNVFVRIFRFYVDGFRNMTLGKTLWTIILIKLFIMFFVLKLFFFPNILNANFNTDEERAEHVGMELTFPVPESR</sequence>
<dbReference type="GeneID" id="92928164"/>
<reference evidence="2 3" key="1">
    <citation type="submission" date="2018-10" db="EMBL/GenBank/DDBJ databases">
        <title>Genomic Encyclopedia of Archaeal and Bacterial Type Strains, Phase II (KMG-II): from individual species to whole genera.</title>
        <authorList>
            <person name="Goeker M."/>
        </authorList>
    </citation>
    <scope>NUCLEOTIDE SEQUENCE [LARGE SCALE GENOMIC DNA]</scope>
    <source>
        <strain evidence="2 3">NSB1</strain>
    </source>
</reference>
<evidence type="ECO:0000313" key="2">
    <source>
        <dbReference type="EMBL" id="RKT50224.1"/>
    </source>
</evidence>
<dbReference type="InterPro" id="IPR027853">
    <property type="entry name" value="DUF4492"/>
</dbReference>
<organism evidence="2 3">
    <name type="scientific">Coprobacter fastidiosus NSB1 = JCM 33896</name>
    <dbReference type="NCBI Taxonomy" id="1349822"/>
    <lineage>
        <taxon>Bacteria</taxon>
        <taxon>Pseudomonadati</taxon>
        <taxon>Bacteroidota</taxon>
        <taxon>Bacteroidia</taxon>
        <taxon>Bacteroidales</taxon>
        <taxon>Barnesiellaceae</taxon>
        <taxon>Coprobacter</taxon>
    </lineage>
</organism>
<keyword evidence="3" id="KW-1185">Reference proteome</keyword>
<comment type="caution">
    <text evidence="2">The sequence shown here is derived from an EMBL/GenBank/DDBJ whole genome shotgun (WGS) entry which is preliminary data.</text>
</comment>
<proteinExistence type="predicted"/>
<dbReference type="Proteomes" id="UP000269493">
    <property type="component" value="Unassembled WGS sequence"/>
</dbReference>
<protein>
    <submittedName>
        <fullName evidence="2">Uncharacterized protein DUF4492</fullName>
    </submittedName>
</protein>
<evidence type="ECO:0000256" key="1">
    <source>
        <dbReference type="SAM" id="Phobius"/>
    </source>
</evidence>
<name>A0A495VLK4_9BACT</name>
<dbReference type="Pfam" id="PF14899">
    <property type="entry name" value="DUF4492"/>
    <property type="match status" value="1"/>
</dbReference>
<dbReference type="EMBL" id="RBXN01000008">
    <property type="protein sequence ID" value="RKT50224.1"/>
    <property type="molecule type" value="Genomic_DNA"/>
</dbReference>
<dbReference type="AlphaFoldDB" id="A0A495VLK4"/>
<keyword evidence="1" id="KW-0472">Membrane</keyword>
<dbReference type="RefSeq" id="WP_022602772.1">
    <property type="nucleotide sequence ID" value="NZ_KI440834.1"/>
</dbReference>
<feature type="transmembrane region" description="Helical" evidence="1">
    <location>
        <begin position="30"/>
        <end position="49"/>
    </location>
</feature>
<accession>A0A495VLK4</accession>
<keyword evidence="1" id="KW-0812">Transmembrane</keyword>